<dbReference type="Pfam" id="PF01874">
    <property type="entry name" value="CitG"/>
    <property type="match status" value="1"/>
</dbReference>
<proteinExistence type="predicted"/>
<dbReference type="PANTHER" id="PTHR30201:SF2">
    <property type="entry name" value="2-(5''-TRIPHOSPHORIBOSYL)-3'-DEPHOSPHOCOENZYME-A SYNTHASE"/>
    <property type="match status" value="1"/>
</dbReference>
<evidence type="ECO:0000313" key="6">
    <source>
        <dbReference type="EMBL" id="GAA4663836.1"/>
    </source>
</evidence>
<protein>
    <recommendedName>
        <fullName evidence="2">triphosphoribosyl-dephospho-CoA synthase</fullName>
        <ecNumber evidence="2">2.4.2.52</ecNumber>
    </recommendedName>
</protein>
<dbReference type="InterPro" id="IPR002736">
    <property type="entry name" value="CitG"/>
</dbReference>
<sequence>MTLTPDTIAALAVSALREEALLTPKPGLVDRNGRGSHPDMTLAMLLDSADSLFDTFADLARAGSEEPVGQSLRNRVGLLGRAGETQMLQTTGGVNTHRGALWTLGLLATAAGAARAETDIFRIAGALAAIPDSAGAPSSSSHGQLAIRTYGVSGAVGEAAAGFPHIRLNALPTLRSSLAWGETVERAQLRALLALVATLDDTCVLHRGGAAGLSWMQASARAVQRAGRFDSALSRFVARVQRRRLSPGGSADLLSGAIFVDTLSLPTTVSAEEHAHADA</sequence>
<name>A0ABP8VHY7_9MICO</name>
<keyword evidence="3" id="KW-0808">Transferase</keyword>
<dbReference type="PANTHER" id="PTHR30201">
    <property type="entry name" value="TRIPHOSPHORIBOSYL-DEPHOSPHO-COA SYNTHASE"/>
    <property type="match status" value="1"/>
</dbReference>
<dbReference type="EC" id="2.4.2.52" evidence="2"/>
<accession>A0ABP8VHY7</accession>
<keyword evidence="7" id="KW-1185">Reference proteome</keyword>
<gene>
    <name evidence="6" type="primary">mdcB</name>
    <name evidence="6" type="ORF">GCM10025780_00640</name>
</gene>
<evidence type="ECO:0000256" key="1">
    <source>
        <dbReference type="ARBA" id="ARBA00001210"/>
    </source>
</evidence>
<evidence type="ECO:0000256" key="4">
    <source>
        <dbReference type="ARBA" id="ARBA00022741"/>
    </source>
</evidence>
<reference evidence="7" key="1">
    <citation type="journal article" date="2019" name="Int. J. Syst. Evol. Microbiol.">
        <title>The Global Catalogue of Microorganisms (GCM) 10K type strain sequencing project: providing services to taxonomists for standard genome sequencing and annotation.</title>
        <authorList>
            <consortium name="The Broad Institute Genomics Platform"/>
            <consortium name="The Broad Institute Genome Sequencing Center for Infectious Disease"/>
            <person name="Wu L."/>
            <person name="Ma J."/>
        </authorList>
    </citation>
    <scope>NUCLEOTIDE SEQUENCE [LARGE SCALE GENOMIC DNA]</scope>
    <source>
        <strain evidence="7">JCM 18956</strain>
    </source>
</reference>
<dbReference type="Gene3D" id="1.10.4200.10">
    <property type="entry name" value="Triphosphoribosyl-dephospho-CoA protein"/>
    <property type="match status" value="2"/>
</dbReference>
<comment type="catalytic activity">
    <reaction evidence="1">
        <text>3'-dephospho-CoA + ATP = 2'-(5''-triphospho-alpha-D-ribosyl)-3'-dephospho-CoA + adenine</text>
        <dbReference type="Rhea" id="RHEA:15117"/>
        <dbReference type="ChEBI" id="CHEBI:16708"/>
        <dbReference type="ChEBI" id="CHEBI:30616"/>
        <dbReference type="ChEBI" id="CHEBI:57328"/>
        <dbReference type="ChEBI" id="CHEBI:61378"/>
        <dbReference type="EC" id="2.4.2.52"/>
    </reaction>
</comment>
<evidence type="ECO:0000256" key="2">
    <source>
        <dbReference type="ARBA" id="ARBA00012074"/>
    </source>
</evidence>
<organism evidence="6 7">
    <name type="scientific">Frondihabitans cladoniiphilus</name>
    <dbReference type="NCBI Taxonomy" id="715785"/>
    <lineage>
        <taxon>Bacteria</taxon>
        <taxon>Bacillati</taxon>
        <taxon>Actinomycetota</taxon>
        <taxon>Actinomycetes</taxon>
        <taxon>Micrococcales</taxon>
        <taxon>Microbacteriaceae</taxon>
        <taxon>Frondihabitans</taxon>
    </lineage>
</organism>
<evidence type="ECO:0000256" key="3">
    <source>
        <dbReference type="ARBA" id="ARBA00022679"/>
    </source>
</evidence>
<evidence type="ECO:0000313" key="7">
    <source>
        <dbReference type="Proteomes" id="UP001501295"/>
    </source>
</evidence>
<dbReference type="EMBL" id="BAABLM010000001">
    <property type="protein sequence ID" value="GAA4663836.1"/>
    <property type="molecule type" value="Genomic_DNA"/>
</dbReference>
<comment type="caution">
    <text evidence="6">The sequence shown here is derived from an EMBL/GenBank/DDBJ whole genome shotgun (WGS) entry which is preliminary data.</text>
</comment>
<evidence type="ECO:0000256" key="5">
    <source>
        <dbReference type="ARBA" id="ARBA00022840"/>
    </source>
</evidence>
<keyword evidence="5" id="KW-0067">ATP-binding</keyword>
<dbReference type="RefSeq" id="WP_345371901.1">
    <property type="nucleotide sequence ID" value="NZ_BAABLM010000001.1"/>
</dbReference>
<keyword evidence="4" id="KW-0547">Nucleotide-binding</keyword>
<dbReference type="Proteomes" id="UP001501295">
    <property type="component" value="Unassembled WGS sequence"/>
</dbReference>